<keyword evidence="6" id="KW-1185">Reference proteome</keyword>
<evidence type="ECO:0000313" key="6">
    <source>
        <dbReference type="Proteomes" id="UP000683360"/>
    </source>
</evidence>
<dbReference type="Pfam" id="PF25496">
    <property type="entry name" value="URGCP"/>
    <property type="match status" value="1"/>
</dbReference>
<dbReference type="GO" id="GO:0005525">
    <property type="term" value="F:GTP binding"/>
    <property type="evidence" value="ECO:0007669"/>
    <property type="project" value="InterPro"/>
</dbReference>
<evidence type="ECO:0000313" key="5">
    <source>
        <dbReference type="EMBL" id="CAG2212628.1"/>
    </source>
</evidence>
<dbReference type="OrthoDB" id="1597724at2759"/>
<keyword evidence="2" id="KW-0175">Coiled coil</keyword>
<dbReference type="PANTHER" id="PTHR14819">
    <property type="entry name" value="GTP-BINDING"/>
    <property type="match status" value="1"/>
</dbReference>
<proteinExistence type="inferred from homology"/>
<dbReference type="PANTHER" id="PTHR14819:SF25">
    <property type="entry name" value="CHROMOSOME UNDETERMINED SCAFFOLD_52, WHOLE GENOME SHOTGUN SEQUENCE"/>
    <property type="match status" value="1"/>
</dbReference>
<dbReference type="EMBL" id="CAJPWZ010001305">
    <property type="protein sequence ID" value="CAG2212628.1"/>
    <property type="molecule type" value="Genomic_DNA"/>
</dbReference>
<feature type="coiled-coil region" evidence="2">
    <location>
        <begin position="403"/>
        <end position="444"/>
    </location>
</feature>
<dbReference type="SUPFAM" id="SSF52540">
    <property type="entry name" value="P-loop containing nucleoside triphosphate hydrolases"/>
    <property type="match status" value="1"/>
</dbReference>
<comment type="caution">
    <text evidence="5">The sequence shown here is derived from an EMBL/GenBank/DDBJ whole genome shotgun (WGS) entry which is preliminary data.</text>
</comment>
<sequence>MEACKDFKDVLSLLELDSYFPCKITLRNVFEAKQNDKIELKDIKWEILNKIINVDLRARDEVLSHILDIINERNGDEQKSERKQNDQEQKEPTNKMEILGINNSRYFIHKINCPLGTSSRRTLGGTVEATYSVPYEQKKTNSSDDVTLYLNLRGDAVQYPLLVDVIKSVSNVVVVLIQTMNMKNDDNVSKLLSSIYQTGSSVIIALESNLENDEERKLYDELQKMAKNSNNDFHCIDLKADGNFKGMSEIVKETKSGIVDCIVKTKCIPFSRFHQVLESFGIICDCAVKECIEGCQLANKMFEMTDVKSAYIQKMWIELSMFKKRKYREKSLHQKRNIQEQIQQIRSQQQNYLSNFSKMSIGMLKNLYELKDSPDTRMFFLKHLKLLLDKKTKKILPGLISMYNDLIRRSNDAGSDKDQLENQIKQLKNDIEDASFGVEHLMREVAQIFESLNCTTRKERYNANILEYVNKCPNIAADLLIEGYPLEMMDGAASDVPLVWVREVFRCLEIKIGSTAKLLTLSIMGIQSSGKSTLLNAMFGVQLAVSTGRCTRGIFLQLIPMPKDTFPFQYVLLFDTEKDCGQMKTENRVSHMNMITN</sequence>
<dbReference type="InterPro" id="IPR052986">
    <property type="entry name" value="VLIG_GTPase"/>
</dbReference>
<feature type="coiled-coil region" evidence="2">
    <location>
        <begin position="328"/>
        <end position="355"/>
    </location>
</feature>
<evidence type="ECO:0000256" key="1">
    <source>
        <dbReference type="ARBA" id="ARBA00006828"/>
    </source>
</evidence>
<protein>
    <recommendedName>
        <fullName evidence="4">VLIG-type G domain-containing protein</fullName>
    </recommendedName>
</protein>
<accession>A0A8S3RWG3</accession>
<dbReference type="AlphaFoldDB" id="A0A8S3RWG3"/>
<dbReference type="InterPro" id="IPR030383">
    <property type="entry name" value="G_VLIG_dom"/>
</dbReference>
<dbReference type="InterPro" id="IPR027417">
    <property type="entry name" value="P-loop_NTPase"/>
</dbReference>
<comment type="similarity">
    <text evidence="1">Belongs to the TRAFAC class dynamin-like GTPase superfamily. Very large inducible GTPase (VLIG) family.</text>
</comment>
<evidence type="ECO:0000256" key="3">
    <source>
        <dbReference type="SAM" id="MobiDB-lite"/>
    </source>
</evidence>
<evidence type="ECO:0000256" key="2">
    <source>
        <dbReference type="SAM" id="Coils"/>
    </source>
</evidence>
<evidence type="ECO:0000259" key="4">
    <source>
        <dbReference type="PROSITE" id="PS51717"/>
    </source>
</evidence>
<feature type="region of interest" description="Disordered" evidence="3">
    <location>
        <begin position="75"/>
        <end position="94"/>
    </location>
</feature>
<dbReference type="PROSITE" id="PS51717">
    <property type="entry name" value="G_VLIG"/>
    <property type="match status" value="1"/>
</dbReference>
<dbReference type="Gene3D" id="3.40.50.300">
    <property type="entry name" value="P-loop containing nucleotide triphosphate hydrolases"/>
    <property type="match status" value="1"/>
</dbReference>
<gene>
    <name evidence="5" type="ORF">MEDL_26603</name>
</gene>
<dbReference type="Pfam" id="PF25683">
    <property type="entry name" value="URGCP_GTPase"/>
    <property type="match status" value="1"/>
</dbReference>
<name>A0A8S3RWG3_MYTED</name>
<reference evidence="5" key="1">
    <citation type="submission" date="2021-03" db="EMBL/GenBank/DDBJ databases">
        <authorList>
            <person name="Bekaert M."/>
        </authorList>
    </citation>
    <scope>NUCLEOTIDE SEQUENCE</scope>
</reference>
<dbReference type="InterPro" id="IPR057365">
    <property type="entry name" value="URGCP"/>
</dbReference>
<organism evidence="5 6">
    <name type="scientific">Mytilus edulis</name>
    <name type="common">Blue mussel</name>
    <dbReference type="NCBI Taxonomy" id="6550"/>
    <lineage>
        <taxon>Eukaryota</taxon>
        <taxon>Metazoa</taxon>
        <taxon>Spiralia</taxon>
        <taxon>Lophotrochozoa</taxon>
        <taxon>Mollusca</taxon>
        <taxon>Bivalvia</taxon>
        <taxon>Autobranchia</taxon>
        <taxon>Pteriomorphia</taxon>
        <taxon>Mytilida</taxon>
        <taxon>Mytiloidea</taxon>
        <taxon>Mytilidae</taxon>
        <taxon>Mytilinae</taxon>
        <taxon>Mytilus</taxon>
    </lineage>
</organism>
<feature type="domain" description="VLIG-type G" evidence="4">
    <location>
        <begin position="515"/>
        <end position="597"/>
    </location>
</feature>
<dbReference type="Proteomes" id="UP000683360">
    <property type="component" value="Unassembled WGS sequence"/>
</dbReference>